<dbReference type="EMBL" id="ON529857">
    <property type="protein sequence ID" value="USN15570.1"/>
    <property type="molecule type" value="Genomic_DNA"/>
</dbReference>
<name>A0A9E7MS79_9CAUD</name>
<proteinExistence type="predicted"/>
<evidence type="ECO:0000313" key="2">
    <source>
        <dbReference type="Proteomes" id="UP001056576"/>
    </source>
</evidence>
<keyword evidence="2" id="KW-1185">Reference proteome</keyword>
<organism evidence="1 2">
    <name type="scientific">Brevundimonas phage vB_BpoS-Kikimora</name>
    <dbReference type="NCBI Taxonomy" id="2948601"/>
    <lineage>
        <taxon>Viruses</taxon>
        <taxon>Duplodnaviria</taxon>
        <taxon>Heunggongvirae</taxon>
        <taxon>Uroviricota</taxon>
        <taxon>Caudoviricetes</taxon>
        <taxon>Jeanschmidtviridae</taxon>
        <taxon>Kikimoravirus</taxon>
        <taxon>Kikimoravirus kikimora</taxon>
    </lineage>
</organism>
<dbReference type="Proteomes" id="UP001056576">
    <property type="component" value="Segment"/>
</dbReference>
<evidence type="ECO:0000313" key="1">
    <source>
        <dbReference type="EMBL" id="USN15570.1"/>
    </source>
</evidence>
<sequence>MRNAIPFALMIALAVALASYDDQRGFAALMPAKAQEPTFSLILPAPTPQEPDRLDVADWNLTALDCVTASAELDGARCEPEPRALAR</sequence>
<gene>
    <name evidence="1" type="ORF">KIKIMORA_04520</name>
</gene>
<accession>A0A9E7MS79</accession>
<protein>
    <submittedName>
        <fullName evidence="1">Uncharacterized protein</fullName>
    </submittedName>
</protein>
<reference evidence="1 2" key="1">
    <citation type="submission" date="2022-05" db="EMBL/GenBank/DDBJ databases">
        <authorList>
            <person name="Friedrich I."/>
            <person name="Poehlein A."/>
            <person name="Schneider D."/>
            <person name="Hertel R."/>
            <person name="Daniel R."/>
        </authorList>
    </citation>
    <scope>NUCLEOTIDE SEQUENCE [LARGE SCALE GENOMIC DNA]</scope>
</reference>